<reference evidence="10" key="1">
    <citation type="submission" date="2018-02" db="EMBL/GenBank/DDBJ databases">
        <authorList>
            <person name="Kim S.-K."/>
            <person name="Jung H.-I."/>
            <person name="Lee S.-W."/>
        </authorList>
    </citation>
    <scope>NUCLEOTIDE SEQUENCE</scope>
    <source>
        <strain evidence="10">SK3146</strain>
    </source>
</reference>
<comment type="cofactor">
    <cofactor evidence="3">
        <name>Zn(2+)</name>
        <dbReference type="ChEBI" id="CHEBI:29105"/>
    </cofactor>
</comment>
<dbReference type="EMBL" id="CP027059">
    <property type="protein sequence ID" value="UQZ87585.1"/>
    <property type="molecule type" value="Genomic_DNA"/>
</dbReference>
<gene>
    <name evidence="10" type="ORF">SK3146_06887</name>
</gene>
<evidence type="ECO:0000256" key="9">
    <source>
        <dbReference type="ARBA" id="ARBA00023049"/>
    </source>
</evidence>
<comment type="cofactor">
    <cofactor evidence="2">
        <name>Mg(2+)</name>
        <dbReference type="ChEBI" id="CHEBI:18420"/>
    </cofactor>
</comment>
<dbReference type="GO" id="GO:0004177">
    <property type="term" value="F:aminopeptidase activity"/>
    <property type="evidence" value="ECO:0007669"/>
    <property type="project" value="UniProtKB-KW"/>
</dbReference>
<keyword evidence="9" id="KW-0482">Metalloprotease</keyword>
<name>A0ABY4RYU0_9BACL</name>
<dbReference type="RefSeq" id="WP_249863033.1">
    <property type="nucleotide sequence ID" value="NZ_CP027059.1"/>
</dbReference>
<proteinExistence type="inferred from homology"/>
<protein>
    <submittedName>
        <fullName evidence="10">Aminopeptidase 2</fullName>
        <ecNumber evidence="10">3.4.11.-</ecNumber>
    </submittedName>
</protein>
<dbReference type="InterPro" id="IPR052170">
    <property type="entry name" value="M29_Exopeptidase"/>
</dbReference>
<evidence type="ECO:0000256" key="6">
    <source>
        <dbReference type="ARBA" id="ARBA00022670"/>
    </source>
</evidence>
<dbReference type="InterPro" id="IPR000787">
    <property type="entry name" value="Peptidase_M29"/>
</dbReference>
<evidence type="ECO:0000256" key="4">
    <source>
        <dbReference type="ARBA" id="ARBA00008236"/>
    </source>
</evidence>
<keyword evidence="8 10" id="KW-0378">Hydrolase</keyword>
<accession>A0ABY4RYU0</accession>
<organism evidence="10 11">
    <name type="scientific">Paenibacillus konkukensis</name>
    <dbReference type="NCBI Taxonomy" id="2020716"/>
    <lineage>
        <taxon>Bacteria</taxon>
        <taxon>Bacillati</taxon>
        <taxon>Bacillota</taxon>
        <taxon>Bacilli</taxon>
        <taxon>Bacillales</taxon>
        <taxon>Paenibacillaceae</taxon>
        <taxon>Paenibacillus</taxon>
    </lineage>
</organism>
<reference evidence="10" key="2">
    <citation type="journal article" date="2021" name="J Anim Sci Technol">
        <title>Complete genome sequence of Paenibacillus konkukensis sp. nov. SK3146 as a potential probiotic strain.</title>
        <authorList>
            <person name="Jung H.I."/>
            <person name="Park S."/>
            <person name="Niu K.M."/>
            <person name="Lee S.W."/>
            <person name="Kothari D."/>
            <person name="Yi K.J."/>
            <person name="Kim S.K."/>
        </authorList>
    </citation>
    <scope>NUCLEOTIDE SEQUENCE</scope>
    <source>
        <strain evidence="10">SK3146</strain>
    </source>
</reference>
<dbReference type="InterPro" id="IPR035097">
    <property type="entry name" value="M29_N-terminal"/>
</dbReference>
<keyword evidence="7" id="KW-0479">Metal-binding</keyword>
<keyword evidence="6" id="KW-0645">Protease</keyword>
<comment type="similarity">
    <text evidence="4">Belongs to the peptidase M29 family.</text>
</comment>
<evidence type="ECO:0000256" key="5">
    <source>
        <dbReference type="ARBA" id="ARBA00022438"/>
    </source>
</evidence>
<evidence type="ECO:0000313" key="10">
    <source>
        <dbReference type="EMBL" id="UQZ87585.1"/>
    </source>
</evidence>
<dbReference type="SUPFAM" id="SSF144052">
    <property type="entry name" value="Thermophilic metalloprotease-like"/>
    <property type="match status" value="1"/>
</dbReference>
<sequence length="371" mass="42481">MKDPRVEQLAKNLIEYSVRLQPGEKLLIELEGLEIPLAKELIRQAYAVGGIPFLLINNHELLRELLMGCNEEQLIAMATYDLTRVKEMQAYILIRAGENMNELSGVSPEKMALYRKLYSQKIIGRRYNRTKWCILRYPNHAMAQQANMSTEDFEDFYFNVCNLDYSKMDKEMDHLVALMDQTDKVRISGPGTDVTFSIKNMPSFKDAGIMNLPDGEVYTMPVKESVNGYISYNTPSIKEGFTYDNIRFEIQNGKIIHATANDSDQINRLLDTDQGARYFGEFGIGLNPYIEKPMKDTLFDEKIWGSYHLTPGCVPVGSPGNQNWSELHWDIVNIQRSDFGGGEIWFDDILIRKDGFFIPETLVGLNPENLK</sequence>
<dbReference type="Proteomes" id="UP001057134">
    <property type="component" value="Chromosome"/>
</dbReference>
<dbReference type="EC" id="3.4.11.-" evidence="10"/>
<dbReference type="Gene3D" id="3.40.1830.10">
    <property type="entry name" value="Thermophilic metalloprotease (M29)"/>
    <property type="match status" value="1"/>
</dbReference>
<evidence type="ECO:0000256" key="8">
    <source>
        <dbReference type="ARBA" id="ARBA00022801"/>
    </source>
</evidence>
<keyword evidence="5 10" id="KW-0031">Aminopeptidase</keyword>
<evidence type="ECO:0000256" key="7">
    <source>
        <dbReference type="ARBA" id="ARBA00022723"/>
    </source>
</evidence>
<dbReference type="PANTHER" id="PTHR34448">
    <property type="entry name" value="AMINOPEPTIDASE"/>
    <property type="match status" value="1"/>
</dbReference>
<comment type="cofactor">
    <cofactor evidence="1">
        <name>Co(2+)</name>
        <dbReference type="ChEBI" id="CHEBI:48828"/>
    </cofactor>
</comment>
<keyword evidence="11" id="KW-1185">Reference proteome</keyword>
<evidence type="ECO:0000256" key="2">
    <source>
        <dbReference type="ARBA" id="ARBA00001946"/>
    </source>
</evidence>
<dbReference type="PANTHER" id="PTHR34448:SF1">
    <property type="entry name" value="BLL6088 PROTEIN"/>
    <property type="match status" value="1"/>
</dbReference>
<evidence type="ECO:0000256" key="3">
    <source>
        <dbReference type="ARBA" id="ARBA00001947"/>
    </source>
</evidence>
<evidence type="ECO:0000313" key="11">
    <source>
        <dbReference type="Proteomes" id="UP001057134"/>
    </source>
</evidence>
<dbReference type="Pfam" id="PF02073">
    <property type="entry name" value="Peptidase_M29"/>
    <property type="match status" value="1"/>
</dbReference>
<evidence type="ECO:0000256" key="1">
    <source>
        <dbReference type="ARBA" id="ARBA00001941"/>
    </source>
</evidence>